<reference evidence="2 3" key="1">
    <citation type="journal article" date="2019" name="Int. J. Syst. Evol. Microbiol.">
        <title>The Draft Whole-Genome Sequence of the Antibiotic Producer Empedobacter haloabium ATCC 31962 Provides Indications for Its Taxonomic Reclassification.</title>
        <authorList>
            <person name="Miess H."/>
            <person name="Arlt P."/>
            <person name="Apel A.K."/>
            <person name="Weber T."/>
            <person name="Nieselt K."/>
            <person name="Hanssen F."/>
            <person name="Czemmel S."/>
            <person name="Nahnsen S."/>
            <person name="Gross H."/>
        </authorList>
    </citation>
    <scope>NUCLEOTIDE SEQUENCE [LARGE SCALE GENOMIC DNA]</scope>
    <source>
        <strain evidence="2 3">ATCC 31962</strain>
    </source>
</reference>
<proteinExistence type="predicted"/>
<evidence type="ECO:0000313" key="2">
    <source>
        <dbReference type="EMBL" id="WUR15385.1"/>
    </source>
</evidence>
<name>A0ABZ1URQ0_9BURK</name>
<gene>
    <name evidence="2" type="ORF">E7V67_009870</name>
</gene>
<keyword evidence="3" id="KW-1185">Reference proteome</keyword>
<dbReference type="EMBL" id="CP136508">
    <property type="protein sequence ID" value="WUR15385.1"/>
    <property type="molecule type" value="Genomic_DNA"/>
</dbReference>
<dbReference type="Proteomes" id="UP000321323">
    <property type="component" value="Chromosome"/>
</dbReference>
<sequence length="123" mass="13209">MLKTLLLAIPVALTEASELKSVASPRELMVEAIDAPDGAARGVLVGELADEIARAFTHGAPLKIEVSTLKRYRQAGCRRLNVRFTADPAALSVPDGEPPKPIDFGIDYCRDGRPPSSRTESKP</sequence>
<feature type="region of interest" description="Disordered" evidence="1">
    <location>
        <begin position="90"/>
        <end position="123"/>
    </location>
</feature>
<feature type="compositionally biased region" description="Basic and acidic residues" evidence="1">
    <location>
        <begin position="108"/>
        <end position="123"/>
    </location>
</feature>
<organism evidence="2 3">
    <name type="scientific">[Empedobacter] haloabium</name>
    <dbReference type="NCBI Taxonomy" id="592317"/>
    <lineage>
        <taxon>Bacteria</taxon>
        <taxon>Pseudomonadati</taxon>
        <taxon>Pseudomonadota</taxon>
        <taxon>Betaproteobacteria</taxon>
        <taxon>Burkholderiales</taxon>
        <taxon>Oxalobacteraceae</taxon>
        <taxon>Telluria group</taxon>
        <taxon>Telluria group incertae sedis</taxon>
    </lineage>
</organism>
<evidence type="ECO:0000313" key="3">
    <source>
        <dbReference type="Proteomes" id="UP000321323"/>
    </source>
</evidence>
<protein>
    <submittedName>
        <fullName evidence="2">Uncharacterized protein</fullName>
    </submittedName>
</protein>
<accession>A0ABZ1URQ0</accession>
<evidence type="ECO:0000256" key="1">
    <source>
        <dbReference type="SAM" id="MobiDB-lite"/>
    </source>
</evidence>